<proteinExistence type="predicted"/>
<sequence length="540" mass="61344">MEKTTNPTQESEIFSSSVIRQDISSVCLGETKAPDVLDPGYPQRDAENSMVQAWLINSMDVDIGRSYLFLPFAKELWEAVTETYYDLGNAAQLFEFKSQLRHQNGIAPRMPSNIRGCWIKNVSLISFMDSTKNLMKFVAEFWERILYPLSEKLLLSYTPYPVLHVPNLKCNLLSVSKLTKDTNCVTKFCGSKCLFQDPILGRMTGNAKEYEGLYYLENKGPVKGHAQVSQCEFVSSKIMLCTIVKYKVDGSVDSYKARLVAKGFTQTYGVDYLKTFAPVAKLNTVRILLSLAANLDWPDIKNVFFNGELEEEVYMDMPPGDDKEELEGLNAKLACEFEIKNLGPLRYFLGMEVARIAKGILVTQQKYTLDMLKDTGMIDCKLDVTLVEPNRKLGLEENSAPVERGRYQRLVGRLIYLSHIRLDIAFAVSLVSQFIHSPREAHLVAVNRILQYLKSTSGKGLYFDKGEKKNIEAFVDVDWARNIMDKKSTTCYCTKVWGNLVTWISKKQTVVARSSAKVEFRALAHTVCELIWIERVLKEL</sequence>
<keyword evidence="1" id="KW-0548">Nucleotidyltransferase</keyword>
<dbReference type="EMBL" id="CM039178">
    <property type="protein sequence ID" value="KAH9679369.1"/>
    <property type="molecule type" value="Genomic_DNA"/>
</dbReference>
<accession>A0ACB8HXA7</accession>
<keyword evidence="1" id="KW-0695">RNA-directed DNA polymerase</keyword>
<comment type="caution">
    <text evidence="1">The sequence shown here is derived from an EMBL/GenBank/DDBJ whole genome shotgun (WGS) entry which is preliminary data.</text>
</comment>
<gene>
    <name evidence="1" type="ORF">KPL71_026101</name>
</gene>
<reference evidence="2" key="1">
    <citation type="journal article" date="2023" name="Hortic. Res.">
        <title>A chromosome-level phased genome enabling allele-level studies in sweet orange: a case study on citrus Huanglongbing tolerance.</title>
        <authorList>
            <person name="Wu B."/>
            <person name="Yu Q."/>
            <person name="Deng Z."/>
            <person name="Duan Y."/>
            <person name="Luo F."/>
            <person name="Gmitter F. Jr."/>
        </authorList>
    </citation>
    <scope>NUCLEOTIDE SEQUENCE [LARGE SCALE GENOMIC DNA]</scope>
    <source>
        <strain evidence="2">cv. Valencia</strain>
    </source>
</reference>
<evidence type="ECO:0000313" key="2">
    <source>
        <dbReference type="Proteomes" id="UP000829398"/>
    </source>
</evidence>
<keyword evidence="1" id="KW-0808">Transferase</keyword>
<protein>
    <submittedName>
        <fullName evidence="1">Reverse transcriptase Ty1/copia-type domain-containing protein</fullName>
    </submittedName>
</protein>
<name>A0ACB8HXA7_CITSI</name>
<dbReference type="Proteomes" id="UP000829398">
    <property type="component" value="Chromosome 9"/>
</dbReference>
<organism evidence="1 2">
    <name type="scientific">Citrus sinensis</name>
    <name type="common">Sweet orange</name>
    <name type="synonym">Citrus aurantium var. sinensis</name>
    <dbReference type="NCBI Taxonomy" id="2711"/>
    <lineage>
        <taxon>Eukaryota</taxon>
        <taxon>Viridiplantae</taxon>
        <taxon>Streptophyta</taxon>
        <taxon>Embryophyta</taxon>
        <taxon>Tracheophyta</taxon>
        <taxon>Spermatophyta</taxon>
        <taxon>Magnoliopsida</taxon>
        <taxon>eudicotyledons</taxon>
        <taxon>Gunneridae</taxon>
        <taxon>Pentapetalae</taxon>
        <taxon>rosids</taxon>
        <taxon>malvids</taxon>
        <taxon>Sapindales</taxon>
        <taxon>Rutaceae</taxon>
        <taxon>Aurantioideae</taxon>
        <taxon>Citrus</taxon>
    </lineage>
</organism>
<evidence type="ECO:0000313" key="1">
    <source>
        <dbReference type="EMBL" id="KAH9679369.1"/>
    </source>
</evidence>
<keyword evidence="2" id="KW-1185">Reference proteome</keyword>